<evidence type="ECO:0000256" key="1">
    <source>
        <dbReference type="ARBA" id="ARBA00004651"/>
    </source>
</evidence>
<evidence type="ECO:0000256" key="6">
    <source>
        <dbReference type="ARBA" id="ARBA00022692"/>
    </source>
</evidence>
<dbReference type="AlphaFoldDB" id="A0A6J7KT06"/>
<reference evidence="11" key="1">
    <citation type="submission" date="2020-05" db="EMBL/GenBank/DDBJ databases">
        <authorList>
            <person name="Chiriac C."/>
            <person name="Salcher M."/>
            <person name="Ghai R."/>
            <person name="Kavagutti S V."/>
        </authorList>
    </citation>
    <scope>NUCLEOTIDE SEQUENCE</scope>
</reference>
<evidence type="ECO:0000256" key="5">
    <source>
        <dbReference type="ARBA" id="ARBA00022592"/>
    </source>
</evidence>
<dbReference type="PROSITE" id="PS50928">
    <property type="entry name" value="ABC_TM1"/>
    <property type="match status" value="1"/>
</dbReference>
<accession>A0A6J7KT06</accession>
<evidence type="ECO:0000256" key="2">
    <source>
        <dbReference type="ARBA" id="ARBA00007069"/>
    </source>
</evidence>
<dbReference type="InterPro" id="IPR051408">
    <property type="entry name" value="Phosphate_transprt_permease"/>
</dbReference>
<dbReference type="InterPro" id="IPR000515">
    <property type="entry name" value="MetI-like"/>
</dbReference>
<keyword evidence="5" id="KW-0592">Phosphate transport</keyword>
<evidence type="ECO:0000256" key="9">
    <source>
        <dbReference type="SAM" id="Phobius"/>
    </source>
</evidence>
<feature type="transmembrane region" description="Helical" evidence="9">
    <location>
        <begin position="20"/>
        <end position="38"/>
    </location>
</feature>
<dbReference type="InterPro" id="IPR035906">
    <property type="entry name" value="MetI-like_sf"/>
</dbReference>
<keyword evidence="8 9" id="KW-0472">Membrane</keyword>
<keyword evidence="6 9" id="KW-0812">Transmembrane</keyword>
<dbReference type="GO" id="GO:0005315">
    <property type="term" value="F:phosphate transmembrane transporter activity"/>
    <property type="evidence" value="ECO:0007669"/>
    <property type="project" value="InterPro"/>
</dbReference>
<gene>
    <name evidence="11" type="ORF">UFOPK3837_00919</name>
</gene>
<dbReference type="SUPFAM" id="SSF161098">
    <property type="entry name" value="MetI-like"/>
    <property type="match status" value="1"/>
</dbReference>
<protein>
    <submittedName>
        <fullName evidence="11">Unannotated protein</fullName>
    </submittedName>
</protein>
<dbReference type="Pfam" id="PF00528">
    <property type="entry name" value="BPD_transp_1"/>
    <property type="match status" value="1"/>
</dbReference>
<proteinExistence type="inferred from homology"/>
<feature type="domain" description="ABC transmembrane type-1" evidence="10">
    <location>
        <begin position="133"/>
        <end position="335"/>
    </location>
</feature>
<dbReference type="PANTHER" id="PTHR42922">
    <property type="entry name" value="PHOSPHATE TRANSPORT SYSTEM PERMEASE PROTEIN PSTA"/>
    <property type="match status" value="1"/>
</dbReference>
<evidence type="ECO:0000256" key="8">
    <source>
        <dbReference type="ARBA" id="ARBA00023136"/>
    </source>
</evidence>
<feature type="transmembrane region" description="Helical" evidence="9">
    <location>
        <begin position="44"/>
        <end position="64"/>
    </location>
</feature>
<feature type="transmembrane region" description="Helical" evidence="9">
    <location>
        <begin position="132"/>
        <end position="159"/>
    </location>
</feature>
<feature type="transmembrane region" description="Helical" evidence="9">
    <location>
        <begin position="245"/>
        <end position="267"/>
    </location>
</feature>
<organism evidence="11">
    <name type="scientific">freshwater metagenome</name>
    <dbReference type="NCBI Taxonomy" id="449393"/>
    <lineage>
        <taxon>unclassified sequences</taxon>
        <taxon>metagenomes</taxon>
        <taxon>ecological metagenomes</taxon>
    </lineage>
</organism>
<dbReference type="EMBL" id="CAFBNO010000048">
    <property type="protein sequence ID" value="CAB4958625.1"/>
    <property type="molecule type" value="Genomic_DNA"/>
</dbReference>
<keyword evidence="3" id="KW-0813">Transport</keyword>
<feature type="transmembrane region" description="Helical" evidence="9">
    <location>
        <begin position="288"/>
        <end position="306"/>
    </location>
</feature>
<evidence type="ECO:0000256" key="4">
    <source>
        <dbReference type="ARBA" id="ARBA00022475"/>
    </source>
</evidence>
<dbReference type="InterPro" id="IPR005672">
    <property type="entry name" value="Phosphate_PstA"/>
</dbReference>
<comment type="subcellular location">
    <subcellularLocation>
        <location evidence="1">Cell membrane</location>
        <topology evidence="1">Multi-pass membrane protein</topology>
    </subcellularLocation>
</comment>
<name>A0A6J7KT06_9ZZZZ</name>
<sequence length="351" mass="37426">MTSMNRKPWAQSSFNFKVQLALVSTIPVAIGALFVILGGFDFSIGLIGVFLPIQVIVVGVFGWLKAKKRGLGDALLIFFTIFFSTLVLVLLLSVLGSVIFEGFKALTPHFIYENNRYVGTTTSLEYGGVGHAILGTILIVLLTTVAAVPLGIAMAVYLTQSQSKMRGVVRTVTQSLAGLPSVVAGLFILAVMQFTHLERSGLTGALALFPLMLPTVARVAEESLRLVPADLRMAALALGAPNHKAFFQVILPAAKSGILTALLLGLARIVGETAPLILTTNMNNTTNLNPFIGPMASLPTYVYNFLGSSYSSSQQRAWGAALVLLIFVGILFGAARILGRKKSLKTSKKAK</sequence>
<dbReference type="PANTHER" id="PTHR42922:SF1">
    <property type="entry name" value="PHOSPHATE TRANSPORT SYSTEM PERMEASE PROTEIN PSTA"/>
    <property type="match status" value="1"/>
</dbReference>
<evidence type="ECO:0000256" key="3">
    <source>
        <dbReference type="ARBA" id="ARBA00022448"/>
    </source>
</evidence>
<feature type="transmembrane region" description="Helical" evidence="9">
    <location>
        <begin position="171"/>
        <end position="192"/>
    </location>
</feature>
<evidence type="ECO:0000256" key="7">
    <source>
        <dbReference type="ARBA" id="ARBA00022989"/>
    </source>
</evidence>
<feature type="transmembrane region" description="Helical" evidence="9">
    <location>
        <begin position="76"/>
        <end position="100"/>
    </location>
</feature>
<keyword evidence="4" id="KW-1003">Cell membrane</keyword>
<dbReference type="GO" id="GO:0035435">
    <property type="term" value="P:phosphate ion transmembrane transport"/>
    <property type="evidence" value="ECO:0007669"/>
    <property type="project" value="InterPro"/>
</dbReference>
<evidence type="ECO:0000313" key="11">
    <source>
        <dbReference type="EMBL" id="CAB4958625.1"/>
    </source>
</evidence>
<dbReference type="NCBIfam" id="TIGR00974">
    <property type="entry name" value="3a0107s02c"/>
    <property type="match status" value="1"/>
</dbReference>
<dbReference type="CDD" id="cd06261">
    <property type="entry name" value="TM_PBP2"/>
    <property type="match status" value="1"/>
</dbReference>
<evidence type="ECO:0000259" key="10">
    <source>
        <dbReference type="PROSITE" id="PS50928"/>
    </source>
</evidence>
<dbReference type="GO" id="GO:0005886">
    <property type="term" value="C:plasma membrane"/>
    <property type="evidence" value="ECO:0007669"/>
    <property type="project" value="UniProtKB-SubCell"/>
</dbReference>
<dbReference type="Gene3D" id="1.10.3720.10">
    <property type="entry name" value="MetI-like"/>
    <property type="match status" value="1"/>
</dbReference>
<feature type="transmembrane region" description="Helical" evidence="9">
    <location>
        <begin position="318"/>
        <end position="339"/>
    </location>
</feature>
<comment type="similarity">
    <text evidence="2">Belongs to the binding-protein-dependent transport system permease family. CysTW subfamily.</text>
</comment>
<keyword evidence="7 9" id="KW-1133">Transmembrane helix</keyword>